<evidence type="ECO:0000313" key="3">
    <source>
        <dbReference type="Proteomes" id="UP000266152"/>
    </source>
</evidence>
<gene>
    <name evidence="2" type="ORF">FSPOR_4745</name>
</gene>
<comment type="caution">
    <text evidence="2">The sequence shown here is derived from an EMBL/GenBank/DDBJ whole genome shotgun (WGS) entry which is preliminary data.</text>
</comment>
<proteinExistence type="predicted"/>
<feature type="region of interest" description="Disordered" evidence="1">
    <location>
        <begin position="182"/>
        <end position="204"/>
    </location>
</feature>
<dbReference type="Proteomes" id="UP000266152">
    <property type="component" value="Unassembled WGS sequence"/>
</dbReference>
<evidence type="ECO:0000256" key="1">
    <source>
        <dbReference type="SAM" id="MobiDB-lite"/>
    </source>
</evidence>
<feature type="compositionally biased region" description="Polar residues" evidence="1">
    <location>
        <begin position="1"/>
        <end position="19"/>
    </location>
</feature>
<protein>
    <submittedName>
        <fullName evidence="2">Carboxylesterase family</fullName>
    </submittedName>
</protein>
<accession>A0A395SAB4</accession>
<sequence length="204" mass="23822">MGNTQLLLIEGPSQSQNSPEPDYALEETLKETEEKLKVSEEENKRLSAQLKLLKKEQQNEVDKMKLNDLRDDHEHLKKTVTASNERFENKFSHYKSKVSAQEKKINRHKEFSVSLTNDLYGKSDNTTAAIEELEEDVGVLTKWMKETKQSSHDIRVEWESDPKFELPREAVARRLKEQREAREAQHAEAHFPTTLHVMTHMRPN</sequence>
<reference evidence="2 3" key="1">
    <citation type="journal article" date="2018" name="PLoS Pathog.">
        <title>Evolution of structural diversity of trichothecenes, a family of toxins produced by plant pathogenic and entomopathogenic fungi.</title>
        <authorList>
            <person name="Proctor R.H."/>
            <person name="McCormick S.P."/>
            <person name="Kim H.S."/>
            <person name="Cardoza R.E."/>
            <person name="Stanley A.M."/>
            <person name="Lindo L."/>
            <person name="Kelly A."/>
            <person name="Brown D.W."/>
            <person name="Lee T."/>
            <person name="Vaughan M.M."/>
            <person name="Alexander N.J."/>
            <person name="Busman M."/>
            <person name="Gutierrez S."/>
        </authorList>
    </citation>
    <scope>NUCLEOTIDE SEQUENCE [LARGE SCALE GENOMIC DNA]</scope>
    <source>
        <strain evidence="2 3">NRRL 3299</strain>
    </source>
</reference>
<feature type="region of interest" description="Disordered" evidence="1">
    <location>
        <begin position="1"/>
        <end position="23"/>
    </location>
</feature>
<keyword evidence="3" id="KW-1185">Reference proteome</keyword>
<dbReference type="AlphaFoldDB" id="A0A395SAB4"/>
<dbReference type="EMBL" id="PXOF01000061">
    <property type="protein sequence ID" value="RGP69356.1"/>
    <property type="molecule type" value="Genomic_DNA"/>
</dbReference>
<evidence type="ECO:0000313" key="2">
    <source>
        <dbReference type="EMBL" id="RGP69356.1"/>
    </source>
</evidence>
<name>A0A395SAB4_FUSSP</name>
<organism evidence="2 3">
    <name type="scientific">Fusarium sporotrichioides</name>
    <dbReference type="NCBI Taxonomy" id="5514"/>
    <lineage>
        <taxon>Eukaryota</taxon>
        <taxon>Fungi</taxon>
        <taxon>Dikarya</taxon>
        <taxon>Ascomycota</taxon>
        <taxon>Pezizomycotina</taxon>
        <taxon>Sordariomycetes</taxon>
        <taxon>Hypocreomycetidae</taxon>
        <taxon>Hypocreales</taxon>
        <taxon>Nectriaceae</taxon>
        <taxon>Fusarium</taxon>
    </lineage>
</organism>